<gene>
    <name evidence="1" type="ORF">HXX02_12125</name>
</gene>
<dbReference type="InterPro" id="IPR008023">
    <property type="entry name" value="DUF748"/>
</dbReference>
<dbReference type="EMBL" id="JACASI010000032">
    <property type="protein sequence ID" value="MCQ3830193.1"/>
    <property type="molecule type" value="Genomic_DNA"/>
</dbReference>
<sequence length="1830" mass="202679">MWILVAILLVIAGLNFFLSIYLPGKVQRWLHQHGLEAQIQHMDVSLPRLHAHLRGVEVRNEHERGFRVREATLGLSWWHLLRGKIHVKLVELDGAYLDIESTPGKRGRVWEIGGWYLAEGEKKPKDWRVDLTAATLRDSVVCYQHKPQWNSPSCARIGKLVLDDFFVGGFREASEPLKFDIGAAELQVNNLLAWDEFAGQVSRYGLSHRAQEAGEGDMQKSPQENPTLALVALHTEQIRFARPGNALRTETVSVRKFAGCPPDRWAEAVPALRRITGHCGIARRLQLKGSALFTFGATSHIAWQRLSGEEVRLRYRNRRHPNWYTRTIALNSFDFQRKDKSLDWQSGGASGFSWCPNAWREDAHHYCLRAGTLNLPRPTAFGWRNGFAVELGEASLSEGRLVDMAAATVDSRALTVNQLRLDSLEYRNNRRQLALQQVRLNVAEGCIPGQLMGTADQCVRLSQLQMAENFSVQFPRKVASNGRPAQSWALHSDALTLDSFHMAPERSGGGLSLLPDQRIDLVGLGWARLNLAPQAREFLAEDFALDLLAGCLPDGLLPQRLTPLCARLNALEGQGNFVLRTGEDAAAPSSPYLILGELALQNLLLSDHLSKDPDQQTGLALTGLRIGPGLFRRSREQLDPGAYFAAGEGHWWVVEEDGAALAGAPDEEATAEKGQLAQAAPDAVVTTSTGQGGAGAGEAIGTAVRLNITELELQQLALQQLDGCLPLAWQVLLANGTAERRPACFDIHNLQQRQPMQLRLDTQRPLAEAREPARGALRLGVTAAALSVDRIEVGTAAGDALLYVDQLRLPKAELKFQSAPALTHLDLPGAALDAAAFCVDDPRCVQIETLRTGETFLLDYRRDHFRADLNQLALARLSLTGGENDLTAEVRALSGLSMAVNLPRGAPASADWQLEALQATRLDLCWPGAENTDVLLPRCVRGRDLSSDGRGLLVEQLALYRTLPPAPSTAAGGNPAQLELKRLRVGGIGMVQPDAGHPVMLNLRDVQLDSASGCGPEIWFAPARLRGEAAGRWGGCLALGNLQLAGNNHIALGQGQDNVAADILDLGPMRAEDLSLRASRDQTPKLQLARLQWQRLRWPGGERAQVQDLVAEAFYGCIPNQQGSVDLSQNPPCVTLGKVQISGNQRLQLERGAQEGSGQAFRSTGRIVAEDFVFLEGDRERMGFARLDVRDLVFSPQAFSLRDGDMSGIRGCLKPVHWGENPLTPCFDIEKVTVASEHRVILSQFGSGIPQRYFRNIQVDGIRLFHGRGNGEPVGGSAPYLQAESLRADELGFGSRQLVGRKLLASNIRGCVPPGFIPAVRYCLDLQRLETTGVFNFGERSLQLELAQLAMLTLNDVKGEQLLETEFAEARELTVTRNQVRLLHAEVADSRLFRRDPRAQEFANHPWNTEVQLLRISQFEYSPQENILSIDTIDLLKPRSILARGPGGDLGSWERFSDNDTSGETAHSTRGRLAREANRFRYRVRQFYVDQGRFLWLDRSEAYDAKLPVRRINLLLQGMSNYPQDPAALLVFNARPGGFSEMHLAGQVNLLENSQWDASLLGYVEGANLIPATPYIARLLGYKILQGQLDAEVNIAIDDNQVDALAKMELEKIKVRRVRDTDHLQVKKSFIPLSLALALLKDGDGDVRFDMPVTGELYDPEFNFSFIFSELLQRAILESLFAYFTPVGFYSLAKLAWARFRAVQFDDVEFTPGNHTLSAQAKMELNGMVEAMRDNPNARPGICGVSTTQDFSILFPHETMAMHGDRAQRKEYFRDPPRGMREELLRLANRRSRQVQKFLIDAGLDQEDFIQCAPDYIGTDRGAPRVEFSN</sequence>
<evidence type="ECO:0000313" key="1">
    <source>
        <dbReference type="EMBL" id="MCQ3830193.1"/>
    </source>
</evidence>
<comment type="caution">
    <text evidence="1">The sequence shown here is derived from an EMBL/GenBank/DDBJ whole genome shotgun (WGS) entry which is preliminary data.</text>
</comment>
<reference evidence="1" key="1">
    <citation type="thesis" date="2020" institute="Technische Universitat Dresden" country="Dresden, Germany">
        <title>The Agarolytic System of Microbulbifer elongatus PORT2, Isolated from Batu Karas, Pangandaran West Java Indonesia.</title>
        <authorList>
            <person name="Anggraeni S.R."/>
        </authorList>
    </citation>
    <scope>NUCLEOTIDE SEQUENCE</scope>
    <source>
        <strain evidence="1">PORT2</strain>
    </source>
</reference>
<dbReference type="InterPro" id="IPR036737">
    <property type="entry name" value="OmpA-like_sf"/>
</dbReference>
<evidence type="ECO:0000313" key="2">
    <source>
        <dbReference type="Proteomes" id="UP001205566"/>
    </source>
</evidence>
<dbReference type="InterPro" id="IPR052894">
    <property type="entry name" value="AsmA-related"/>
</dbReference>
<dbReference type="Pfam" id="PF05359">
    <property type="entry name" value="DUF748"/>
    <property type="match status" value="1"/>
</dbReference>
<dbReference type="PANTHER" id="PTHR30441:SF8">
    <property type="entry name" value="DUF748 DOMAIN-CONTAINING PROTEIN"/>
    <property type="match status" value="1"/>
</dbReference>
<dbReference type="PANTHER" id="PTHR30441">
    <property type="entry name" value="DUF748 DOMAIN-CONTAINING PROTEIN"/>
    <property type="match status" value="1"/>
</dbReference>
<dbReference type="RefSeq" id="WP_255875165.1">
    <property type="nucleotide sequence ID" value="NZ_JACASI010000032.1"/>
</dbReference>
<name>A0ABT1P251_9GAMM</name>
<proteinExistence type="predicted"/>
<protein>
    <submittedName>
        <fullName evidence="1">DUF748 domain-containing protein</fullName>
    </submittedName>
</protein>
<dbReference type="Proteomes" id="UP001205566">
    <property type="component" value="Unassembled WGS sequence"/>
</dbReference>
<organism evidence="1 2">
    <name type="scientific">Microbulbifer elongatus</name>
    <dbReference type="NCBI Taxonomy" id="86173"/>
    <lineage>
        <taxon>Bacteria</taxon>
        <taxon>Pseudomonadati</taxon>
        <taxon>Pseudomonadota</taxon>
        <taxon>Gammaproteobacteria</taxon>
        <taxon>Cellvibrionales</taxon>
        <taxon>Microbulbiferaceae</taxon>
        <taxon>Microbulbifer</taxon>
    </lineage>
</organism>
<dbReference type="Gene3D" id="3.30.1330.60">
    <property type="entry name" value="OmpA-like domain"/>
    <property type="match status" value="1"/>
</dbReference>
<accession>A0ABT1P251</accession>
<keyword evidence="2" id="KW-1185">Reference proteome</keyword>